<comment type="caution">
    <text evidence="1">The sequence shown here is derived from an EMBL/GenBank/DDBJ whole genome shotgun (WGS) entry which is preliminary data.</text>
</comment>
<protein>
    <submittedName>
        <fullName evidence="1">Carveol dehydrogenase domain protein</fullName>
        <ecNumber evidence="1">1.1.1.275</ecNumber>
    </submittedName>
</protein>
<evidence type="ECO:0000313" key="1">
    <source>
        <dbReference type="EMBL" id="EUA23141.1"/>
    </source>
</evidence>
<name>X7ZVS5_MYCXE</name>
<dbReference type="PATRIC" id="fig|1299334.3.peg.7049"/>
<gene>
    <name evidence="1" type="ORF">I553_5083</name>
</gene>
<reference evidence="1" key="1">
    <citation type="submission" date="2014-01" db="EMBL/GenBank/DDBJ databases">
        <authorList>
            <person name="Brown-Elliot B."/>
            <person name="Wallace R."/>
            <person name="Lenaerts A."/>
            <person name="Ordway D."/>
            <person name="DeGroote M.A."/>
            <person name="Parker T."/>
            <person name="Sizemore C."/>
            <person name="Tallon L.J."/>
            <person name="Sadzewicz L.K."/>
            <person name="Sengamalay N."/>
            <person name="Fraser C.M."/>
            <person name="Hine E."/>
            <person name="Shefchek K.A."/>
            <person name="Das S.P."/>
            <person name="Tettelin H."/>
        </authorList>
    </citation>
    <scope>NUCLEOTIDE SEQUENCE [LARGE SCALE GENOMIC DNA]</scope>
    <source>
        <strain evidence="1">4042</strain>
    </source>
</reference>
<sequence>MVINDAMAKLVAANDVALAAMQNALPIQILQPEDIAAAVAWLVSDEAKFITGVAWPWMQASRSDSGSEGQMPTTAIDVLGTAMLGVGAKNCCRASGRGDRAALHIKGA</sequence>
<dbReference type="Gene3D" id="3.40.50.720">
    <property type="entry name" value="NAD(P)-binding Rossmann-like Domain"/>
    <property type="match status" value="1"/>
</dbReference>
<accession>X7ZVS5</accession>
<organism evidence="1">
    <name type="scientific">Mycobacterium xenopi 4042</name>
    <dbReference type="NCBI Taxonomy" id="1299334"/>
    <lineage>
        <taxon>Bacteria</taxon>
        <taxon>Bacillati</taxon>
        <taxon>Actinomycetota</taxon>
        <taxon>Actinomycetes</taxon>
        <taxon>Mycobacteriales</taxon>
        <taxon>Mycobacteriaceae</taxon>
        <taxon>Mycobacterium</taxon>
    </lineage>
</organism>
<dbReference type="GO" id="GO:0033702">
    <property type="term" value="F:(+)-trans-carveol dehydrogenase activity"/>
    <property type="evidence" value="ECO:0007669"/>
    <property type="project" value="UniProtKB-EC"/>
</dbReference>
<dbReference type="SUPFAM" id="SSF51735">
    <property type="entry name" value="NAD(P)-binding Rossmann-fold domains"/>
    <property type="match status" value="1"/>
</dbReference>
<dbReference type="EMBL" id="JAOB01000069">
    <property type="protein sequence ID" value="EUA23141.1"/>
    <property type="molecule type" value="Genomic_DNA"/>
</dbReference>
<keyword evidence="1" id="KW-0560">Oxidoreductase</keyword>
<dbReference type="AlphaFoldDB" id="X7ZVS5"/>
<dbReference type="InterPro" id="IPR036291">
    <property type="entry name" value="NAD(P)-bd_dom_sf"/>
</dbReference>
<proteinExistence type="predicted"/>
<dbReference type="EC" id="1.1.1.275" evidence="1"/>